<reference evidence="1" key="2">
    <citation type="journal article" date="2015" name="Fish Shellfish Immunol.">
        <title>Early steps in the European eel (Anguilla anguilla)-Vibrio vulnificus interaction in the gills: Role of the RtxA13 toxin.</title>
        <authorList>
            <person name="Callol A."/>
            <person name="Pajuelo D."/>
            <person name="Ebbesson L."/>
            <person name="Teles M."/>
            <person name="MacKenzie S."/>
            <person name="Amaro C."/>
        </authorList>
    </citation>
    <scope>NUCLEOTIDE SEQUENCE</scope>
</reference>
<accession>A0A0E9VYQ8</accession>
<dbReference type="EMBL" id="GBXM01025361">
    <property type="protein sequence ID" value="JAH83216.1"/>
    <property type="molecule type" value="Transcribed_RNA"/>
</dbReference>
<name>A0A0E9VYQ8_ANGAN</name>
<sequence>MAPRIDEIPV</sequence>
<proteinExistence type="predicted"/>
<organism evidence="1">
    <name type="scientific">Anguilla anguilla</name>
    <name type="common">European freshwater eel</name>
    <name type="synonym">Muraena anguilla</name>
    <dbReference type="NCBI Taxonomy" id="7936"/>
    <lineage>
        <taxon>Eukaryota</taxon>
        <taxon>Metazoa</taxon>
        <taxon>Chordata</taxon>
        <taxon>Craniata</taxon>
        <taxon>Vertebrata</taxon>
        <taxon>Euteleostomi</taxon>
        <taxon>Actinopterygii</taxon>
        <taxon>Neopterygii</taxon>
        <taxon>Teleostei</taxon>
        <taxon>Anguilliformes</taxon>
        <taxon>Anguillidae</taxon>
        <taxon>Anguilla</taxon>
    </lineage>
</organism>
<protein>
    <submittedName>
        <fullName evidence="1">Uncharacterized protein</fullName>
    </submittedName>
</protein>
<evidence type="ECO:0000313" key="1">
    <source>
        <dbReference type="EMBL" id="JAH83216.1"/>
    </source>
</evidence>
<reference evidence="1" key="1">
    <citation type="submission" date="2014-11" db="EMBL/GenBank/DDBJ databases">
        <authorList>
            <person name="Amaro Gonzalez C."/>
        </authorList>
    </citation>
    <scope>NUCLEOTIDE SEQUENCE</scope>
</reference>